<dbReference type="AlphaFoldDB" id="A0A0F8YET8"/>
<reference evidence="1" key="1">
    <citation type="journal article" date="2015" name="Nature">
        <title>Complex archaea that bridge the gap between prokaryotes and eukaryotes.</title>
        <authorList>
            <person name="Spang A."/>
            <person name="Saw J.H."/>
            <person name="Jorgensen S.L."/>
            <person name="Zaremba-Niedzwiedzka K."/>
            <person name="Martijn J."/>
            <person name="Lind A.E."/>
            <person name="van Eijk R."/>
            <person name="Schleper C."/>
            <person name="Guy L."/>
            <person name="Ettema T.J."/>
        </authorList>
    </citation>
    <scope>NUCLEOTIDE SEQUENCE</scope>
</reference>
<gene>
    <name evidence="1" type="ORF">LCGC14_2828520</name>
</gene>
<accession>A0A0F8YET8</accession>
<evidence type="ECO:0000313" key="1">
    <source>
        <dbReference type="EMBL" id="KKK79938.1"/>
    </source>
</evidence>
<proteinExistence type="predicted"/>
<protein>
    <submittedName>
        <fullName evidence="1">Uncharacterized protein</fullName>
    </submittedName>
</protein>
<organism evidence="1">
    <name type="scientific">marine sediment metagenome</name>
    <dbReference type="NCBI Taxonomy" id="412755"/>
    <lineage>
        <taxon>unclassified sequences</taxon>
        <taxon>metagenomes</taxon>
        <taxon>ecological metagenomes</taxon>
    </lineage>
</organism>
<dbReference type="EMBL" id="LAZR01053806">
    <property type="protein sequence ID" value="KKK79938.1"/>
    <property type="molecule type" value="Genomic_DNA"/>
</dbReference>
<comment type="caution">
    <text evidence="1">The sequence shown here is derived from an EMBL/GenBank/DDBJ whole genome shotgun (WGS) entry which is preliminary data.</text>
</comment>
<name>A0A0F8YET8_9ZZZZ</name>
<sequence length="42" mass="4979">MKKILTVGFEYDDKKIDYSDVLSYILDILEDNKHPCIEFNVL</sequence>